<name>A0ABP7X4A5_9GAMM</name>
<feature type="binding site" evidence="8">
    <location>
        <position position="90"/>
    </location>
    <ligand>
        <name>ATP</name>
        <dbReference type="ChEBI" id="CHEBI:30616"/>
    </ligand>
</feature>
<comment type="similarity">
    <text evidence="1 8">Belongs to the SELO family.</text>
</comment>
<dbReference type="HAMAP" id="MF_00692">
    <property type="entry name" value="SelO"/>
    <property type="match status" value="1"/>
</dbReference>
<keyword evidence="3 8" id="KW-0548">Nucleotidyltransferase</keyword>
<comment type="catalytic activity">
    <reaction evidence="8">
        <text>L-seryl-[protein] + UTP = O-(5'-uridylyl)-L-seryl-[protein] + diphosphate</text>
        <dbReference type="Rhea" id="RHEA:64604"/>
        <dbReference type="Rhea" id="RHEA-COMP:9863"/>
        <dbReference type="Rhea" id="RHEA-COMP:16635"/>
        <dbReference type="ChEBI" id="CHEBI:29999"/>
        <dbReference type="ChEBI" id="CHEBI:33019"/>
        <dbReference type="ChEBI" id="CHEBI:46398"/>
        <dbReference type="ChEBI" id="CHEBI:156051"/>
    </reaction>
</comment>
<gene>
    <name evidence="8" type="primary">ydiU</name>
    <name evidence="8" type="synonym">selO</name>
    <name evidence="9" type="ORF">GCM10022414_33420</name>
</gene>
<comment type="catalytic activity">
    <reaction evidence="8">
        <text>L-histidyl-[protein] + UTP = N(tele)-(5'-uridylyl)-L-histidyl-[protein] + diphosphate</text>
        <dbReference type="Rhea" id="RHEA:83891"/>
        <dbReference type="Rhea" id="RHEA-COMP:9745"/>
        <dbReference type="Rhea" id="RHEA-COMP:20239"/>
        <dbReference type="ChEBI" id="CHEBI:29979"/>
        <dbReference type="ChEBI" id="CHEBI:33019"/>
        <dbReference type="ChEBI" id="CHEBI:46398"/>
        <dbReference type="ChEBI" id="CHEBI:233474"/>
    </reaction>
</comment>
<keyword evidence="4 8" id="KW-0479">Metal-binding</keyword>
<evidence type="ECO:0000256" key="1">
    <source>
        <dbReference type="ARBA" id="ARBA00009747"/>
    </source>
</evidence>
<feature type="binding site" evidence="8">
    <location>
        <position position="93"/>
    </location>
    <ligand>
        <name>ATP</name>
        <dbReference type="ChEBI" id="CHEBI:30616"/>
    </ligand>
</feature>
<feature type="binding site" evidence="8">
    <location>
        <position position="262"/>
    </location>
    <ligand>
        <name>Mg(2+)</name>
        <dbReference type="ChEBI" id="CHEBI:18420"/>
    </ligand>
</feature>
<sequence>MSEIVSPVFDNSYVRLPERFYSLQAPSTVPLPGVIRVNTALAEQLNIDPEWLSSADGIAAMAGNQLPDGAQSLAAVYAGHQFGGWNPQLGDGRAVLLGELIGKDGIRYDWQLKGSGRTPYSRGGDGKSPLGPVLREYILCEAMVALNIPTTRALGAVTTGEMVFREQGLPGAVLSRVAQSHIRVGTMQFFAARRDTEALQTLSDYLIQRHFPEAADSANPVLAMLNAIIARQARLIAQWQSIGFIHGVMNTDNMLLCGETIDYGPCAFMESYDPATVFSSIDHNGRYAYGNQPSIAHWNLMQLAQALLPIIDNSDAATDDSAVAIAQQAINAFPELFMKAYQSIIKDKLGLSEFKESDDELFQSLLSQMETAKVDFTLCFRRLAELSNETTCINTSIRELYDFDEQFLPWLQEWRQRIANDPQSPSQRQAQMFVANPVFIPRNHLVQEAITAAETSGDFSVFNQLVDVLAKPSQFEPSKLRYAMPAKSEQRVLRTFCGT</sequence>
<keyword evidence="8" id="KW-0464">Manganese</keyword>
<protein>
    <recommendedName>
        <fullName evidence="8">Protein nucleotidyltransferase YdiU</fullName>
        <ecNumber evidence="8">2.7.7.-</ecNumber>
    </recommendedName>
    <alternativeName>
        <fullName evidence="8">Protein adenylyltransferase YdiU</fullName>
        <ecNumber evidence="8">2.7.7.108</ecNumber>
    </alternativeName>
    <alternativeName>
        <fullName evidence="8">Protein uridylyltransferase YdiU</fullName>
        <ecNumber evidence="8">2.7.7.-</ecNumber>
    </alternativeName>
</protein>
<comment type="function">
    <text evidence="8">Nucleotidyltransferase involved in the post-translational modification of proteins. It can catalyze the addition of adenosine monophosphate (AMP) or uridine monophosphate (UMP) to a protein, resulting in modifications known as AMPylation and UMPylation.</text>
</comment>
<feature type="binding site" evidence="8">
    <location>
        <position position="92"/>
    </location>
    <ligand>
        <name>ATP</name>
        <dbReference type="ChEBI" id="CHEBI:30616"/>
    </ligand>
</feature>
<organism evidence="9 10">
    <name type="scientific">Zhongshania borealis</name>
    <dbReference type="NCBI Taxonomy" id="889488"/>
    <lineage>
        <taxon>Bacteria</taxon>
        <taxon>Pseudomonadati</taxon>
        <taxon>Pseudomonadota</taxon>
        <taxon>Gammaproteobacteria</taxon>
        <taxon>Cellvibrionales</taxon>
        <taxon>Spongiibacteraceae</taxon>
        <taxon>Zhongshania</taxon>
    </lineage>
</organism>
<accession>A0ABP7X4A5</accession>
<dbReference type="Proteomes" id="UP001500392">
    <property type="component" value="Unassembled WGS sequence"/>
</dbReference>
<feature type="binding site" evidence="8">
    <location>
        <position position="125"/>
    </location>
    <ligand>
        <name>ATP</name>
        <dbReference type="ChEBI" id="CHEBI:30616"/>
    </ligand>
</feature>
<keyword evidence="7 8" id="KW-0460">Magnesium</keyword>
<keyword evidence="2 8" id="KW-0808">Transferase</keyword>
<comment type="catalytic activity">
    <reaction evidence="8">
        <text>L-tyrosyl-[protein] + ATP = O-(5'-adenylyl)-L-tyrosyl-[protein] + diphosphate</text>
        <dbReference type="Rhea" id="RHEA:54288"/>
        <dbReference type="Rhea" id="RHEA-COMP:10136"/>
        <dbReference type="Rhea" id="RHEA-COMP:13846"/>
        <dbReference type="ChEBI" id="CHEBI:30616"/>
        <dbReference type="ChEBI" id="CHEBI:33019"/>
        <dbReference type="ChEBI" id="CHEBI:46858"/>
        <dbReference type="ChEBI" id="CHEBI:83624"/>
        <dbReference type="EC" id="2.7.7.108"/>
    </reaction>
</comment>
<proteinExistence type="inferred from homology"/>
<dbReference type="EC" id="2.7.7.108" evidence="8"/>
<dbReference type="Pfam" id="PF02696">
    <property type="entry name" value="SelO"/>
    <property type="match status" value="1"/>
</dbReference>
<feature type="binding site" evidence="8">
    <location>
        <position position="183"/>
    </location>
    <ligand>
        <name>ATP</name>
        <dbReference type="ChEBI" id="CHEBI:30616"/>
    </ligand>
</feature>
<evidence type="ECO:0000313" key="9">
    <source>
        <dbReference type="EMBL" id="GAA4104429.1"/>
    </source>
</evidence>
<feature type="binding site" evidence="8">
    <location>
        <position position="176"/>
    </location>
    <ligand>
        <name>ATP</name>
        <dbReference type="ChEBI" id="CHEBI:30616"/>
    </ligand>
</feature>
<evidence type="ECO:0000313" key="10">
    <source>
        <dbReference type="Proteomes" id="UP001500392"/>
    </source>
</evidence>
<comment type="catalytic activity">
    <reaction evidence="8">
        <text>L-seryl-[protein] + ATP = 3-O-(5'-adenylyl)-L-seryl-[protein] + diphosphate</text>
        <dbReference type="Rhea" id="RHEA:58120"/>
        <dbReference type="Rhea" id="RHEA-COMP:9863"/>
        <dbReference type="Rhea" id="RHEA-COMP:15073"/>
        <dbReference type="ChEBI" id="CHEBI:29999"/>
        <dbReference type="ChEBI" id="CHEBI:30616"/>
        <dbReference type="ChEBI" id="CHEBI:33019"/>
        <dbReference type="ChEBI" id="CHEBI:142516"/>
        <dbReference type="EC" id="2.7.7.108"/>
    </reaction>
</comment>
<dbReference type="PANTHER" id="PTHR32057">
    <property type="entry name" value="PROTEIN ADENYLYLTRANSFERASE SELO, MITOCHONDRIAL"/>
    <property type="match status" value="1"/>
</dbReference>
<feature type="binding site" evidence="8">
    <location>
        <position position="126"/>
    </location>
    <ligand>
        <name>ATP</name>
        <dbReference type="ChEBI" id="CHEBI:30616"/>
    </ligand>
</feature>
<comment type="caution">
    <text evidence="9">The sequence shown here is derived from an EMBL/GenBank/DDBJ whole genome shotgun (WGS) entry which is preliminary data.</text>
</comment>
<feature type="binding site" evidence="8">
    <location>
        <position position="113"/>
    </location>
    <ligand>
        <name>ATP</name>
        <dbReference type="ChEBI" id="CHEBI:30616"/>
    </ligand>
</feature>
<feature type="active site" description="Proton acceptor" evidence="8">
    <location>
        <position position="252"/>
    </location>
</feature>
<dbReference type="PANTHER" id="PTHR32057:SF14">
    <property type="entry name" value="PROTEIN ADENYLYLTRANSFERASE SELO, MITOCHONDRIAL"/>
    <property type="match status" value="1"/>
</dbReference>
<dbReference type="EC" id="2.7.7.-" evidence="8"/>
<feature type="binding site" evidence="8">
    <location>
        <position position="262"/>
    </location>
    <ligand>
        <name>ATP</name>
        <dbReference type="ChEBI" id="CHEBI:30616"/>
    </ligand>
</feature>
<keyword evidence="6 8" id="KW-0067">ATP-binding</keyword>
<evidence type="ECO:0000256" key="3">
    <source>
        <dbReference type="ARBA" id="ARBA00022695"/>
    </source>
</evidence>
<feature type="binding site" evidence="8">
    <location>
        <position position="253"/>
    </location>
    <ligand>
        <name>Mg(2+)</name>
        <dbReference type="ChEBI" id="CHEBI:18420"/>
    </ligand>
</feature>
<comment type="catalytic activity">
    <reaction evidence="8">
        <text>L-threonyl-[protein] + ATP = 3-O-(5'-adenylyl)-L-threonyl-[protein] + diphosphate</text>
        <dbReference type="Rhea" id="RHEA:54292"/>
        <dbReference type="Rhea" id="RHEA-COMP:11060"/>
        <dbReference type="Rhea" id="RHEA-COMP:13847"/>
        <dbReference type="ChEBI" id="CHEBI:30013"/>
        <dbReference type="ChEBI" id="CHEBI:30616"/>
        <dbReference type="ChEBI" id="CHEBI:33019"/>
        <dbReference type="ChEBI" id="CHEBI:138113"/>
        <dbReference type="EC" id="2.7.7.108"/>
    </reaction>
</comment>
<evidence type="ECO:0000256" key="6">
    <source>
        <dbReference type="ARBA" id="ARBA00022840"/>
    </source>
</evidence>
<evidence type="ECO:0000256" key="7">
    <source>
        <dbReference type="ARBA" id="ARBA00022842"/>
    </source>
</evidence>
<dbReference type="NCBIfam" id="NF000658">
    <property type="entry name" value="PRK00029.1"/>
    <property type="match status" value="1"/>
</dbReference>
<evidence type="ECO:0000256" key="2">
    <source>
        <dbReference type="ARBA" id="ARBA00022679"/>
    </source>
</evidence>
<comment type="catalytic activity">
    <reaction evidence="8">
        <text>L-tyrosyl-[protein] + UTP = O-(5'-uridylyl)-L-tyrosyl-[protein] + diphosphate</text>
        <dbReference type="Rhea" id="RHEA:83887"/>
        <dbReference type="Rhea" id="RHEA-COMP:10136"/>
        <dbReference type="Rhea" id="RHEA-COMP:20238"/>
        <dbReference type="ChEBI" id="CHEBI:33019"/>
        <dbReference type="ChEBI" id="CHEBI:46398"/>
        <dbReference type="ChEBI" id="CHEBI:46858"/>
        <dbReference type="ChEBI" id="CHEBI:90602"/>
    </reaction>
</comment>
<keyword evidence="10" id="KW-1185">Reference proteome</keyword>
<dbReference type="InterPro" id="IPR003846">
    <property type="entry name" value="SelO"/>
</dbReference>
<dbReference type="RefSeq" id="WP_344938243.1">
    <property type="nucleotide sequence ID" value="NZ_BAABDM010000009.1"/>
</dbReference>
<evidence type="ECO:0000256" key="8">
    <source>
        <dbReference type="HAMAP-Rule" id="MF_00692"/>
    </source>
</evidence>
<comment type="cofactor">
    <cofactor evidence="8">
        <name>Mg(2+)</name>
        <dbReference type="ChEBI" id="CHEBI:18420"/>
    </cofactor>
    <cofactor evidence="8">
        <name>Mn(2+)</name>
        <dbReference type="ChEBI" id="CHEBI:29035"/>
    </cofactor>
</comment>
<reference evidence="10" key="1">
    <citation type="journal article" date="2019" name="Int. J. Syst. Evol. Microbiol.">
        <title>The Global Catalogue of Microorganisms (GCM) 10K type strain sequencing project: providing services to taxonomists for standard genome sequencing and annotation.</title>
        <authorList>
            <consortium name="The Broad Institute Genomics Platform"/>
            <consortium name="The Broad Institute Genome Sequencing Center for Infectious Disease"/>
            <person name="Wu L."/>
            <person name="Ma J."/>
        </authorList>
    </citation>
    <scope>NUCLEOTIDE SEQUENCE [LARGE SCALE GENOMIC DNA]</scope>
    <source>
        <strain evidence="10">JCM 17304</strain>
    </source>
</reference>
<evidence type="ECO:0000256" key="4">
    <source>
        <dbReference type="ARBA" id="ARBA00022723"/>
    </source>
</evidence>
<dbReference type="EMBL" id="BAABDM010000009">
    <property type="protein sequence ID" value="GAA4104429.1"/>
    <property type="molecule type" value="Genomic_DNA"/>
</dbReference>
<keyword evidence="5 8" id="KW-0547">Nucleotide-binding</keyword>
<evidence type="ECO:0000256" key="5">
    <source>
        <dbReference type="ARBA" id="ARBA00022741"/>
    </source>
</evidence>